<dbReference type="EMBL" id="ML737208">
    <property type="protein sequence ID" value="KAE8335808.1"/>
    <property type="molecule type" value="Genomic_DNA"/>
</dbReference>
<proteinExistence type="predicted"/>
<name>A0A5N6XS61_9EURO</name>
<gene>
    <name evidence="1" type="ORF">BDV24DRAFT_120438</name>
</gene>
<evidence type="ECO:0000313" key="1">
    <source>
        <dbReference type="EMBL" id="KAE8335808.1"/>
    </source>
</evidence>
<dbReference type="AlphaFoldDB" id="A0A5N6XS61"/>
<sequence length="60" mass="6584">MTVILTPQDILDKFLLATAAIISDGIRLQTDNNILVSYSRTIPSFIKIRAGCPRGLTHVT</sequence>
<reference evidence="1" key="1">
    <citation type="submission" date="2019-04" db="EMBL/GenBank/DDBJ databases">
        <title>Friends and foes A comparative genomics study of 23 Aspergillus species from section Flavi.</title>
        <authorList>
            <consortium name="DOE Joint Genome Institute"/>
            <person name="Kjaerbolling I."/>
            <person name="Vesth T."/>
            <person name="Frisvad J.C."/>
            <person name="Nybo J.L."/>
            <person name="Theobald S."/>
            <person name="Kildgaard S."/>
            <person name="Isbrandt T."/>
            <person name="Kuo A."/>
            <person name="Sato A."/>
            <person name="Lyhne E.K."/>
            <person name="Kogle M.E."/>
            <person name="Wiebenga A."/>
            <person name="Kun R.S."/>
            <person name="Lubbers R.J."/>
            <person name="Makela M.R."/>
            <person name="Barry K."/>
            <person name="Chovatia M."/>
            <person name="Clum A."/>
            <person name="Daum C."/>
            <person name="Haridas S."/>
            <person name="He G."/>
            <person name="LaButti K."/>
            <person name="Lipzen A."/>
            <person name="Mondo S."/>
            <person name="Riley R."/>
            <person name="Salamov A."/>
            <person name="Simmons B.A."/>
            <person name="Magnuson J.K."/>
            <person name="Henrissat B."/>
            <person name="Mortensen U.H."/>
            <person name="Larsen T.O."/>
            <person name="Devries R.P."/>
            <person name="Grigoriev I.V."/>
            <person name="Machida M."/>
            <person name="Baker S.E."/>
            <person name="Andersen M.R."/>
        </authorList>
    </citation>
    <scope>NUCLEOTIDE SEQUENCE</scope>
    <source>
        <strain evidence="1">CBS 117612</strain>
    </source>
</reference>
<organism evidence="1">
    <name type="scientific">Aspergillus arachidicola</name>
    <dbReference type="NCBI Taxonomy" id="656916"/>
    <lineage>
        <taxon>Eukaryota</taxon>
        <taxon>Fungi</taxon>
        <taxon>Dikarya</taxon>
        <taxon>Ascomycota</taxon>
        <taxon>Pezizomycotina</taxon>
        <taxon>Eurotiomycetes</taxon>
        <taxon>Eurotiomycetidae</taxon>
        <taxon>Eurotiales</taxon>
        <taxon>Aspergillaceae</taxon>
        <taxon>Aspergillus</taxon>
        <taxon>Aspergillus subgen. Circumdati</taxon>
    </lineage>
</organism>
<dbReference type="Proteomes" id="UP000325558">
    <property type="component" value="Unassembled WGS sequence"/>
</dbReference>
<accession>A0A5N6XS61</accession>
<protein>
    <submittedName>
        <fullName evidence="1">Uncharacterized protein</fullName>
    </submittedName>
</protein>
<dbReference type="OrthoDB" id="5393654at2759"/>